<dbReference type="RefSeq" id="WP_158402326.1">
    <property type="nucleotide sequence ID" value="NZ_CP065376.1"/>
</dbReference>
<protein>
    <recommendedName>
        <fullName evidence="3">DUF1778 domain-containing protein</fullName>
    </recommendedName>
</protein>
<evidence type="ECO:0000313" key="1">
    <source>
        <dbReference type="EMBL" id="RGB93210.1"/>
    </source>
</evidence>
<accession>A0A3E2UAR7</accession>
<organism evidence="1 2">
    <name type="scientific">Faecalibacterium prausnitzii</name>
    <dbReference type="NCBI Taxonomy" id="853"/>
    <lineage>
        <taxon>Bacteria</taxon>
        <taxon>Bacillati</taxon>
        <taxon>Bacillota</taxon>
        <taxon>Clostridia</taxon>
        <taxon>Eubacteriales</taxon>
        <taxon>Oscillospiraceae</taxon>
        <taxon>Faecalibacterium</taxon>
    </lineage>
</organism>
<evidence type="ECO:0000313" key="2">
    <source>
        <dbReference type="Proteomes" id="UP000260991"/>
    </source>
</evidence>
<reference evidence="1 2" key="1">
    <citation type="submission" date="2018-08" db="EMBL/GenBank/DDBJ databases">
        <title>A genome reference for cultivated species of the human gut microbiota.</title>
        <authorList>
            <person name="Zou Y."/>
            <person name="Xue W."/>
            <person name="Luo G."/>
        </authorList>
    </citation>
    <scope>NUCLEOTIDE SEQUENCE [LARGE SCALE GENOMIC DNA]</scope>
    <source>
        <strain evidence="1 2">AF32-8AC</strain>
    </source>
</reference>
<proteinExistence type="predicted"/>
<comment type="caution">
    <text evidence="1">The sequence shown here is derived from an EMBL/GenBank/DDBJ whole genome shotgun (WGS) entry which is preliminary data.</text>
</comment>
<sequence length="138" mass="16082">MALSEKKAITDKKHLDKLDKMKIQPYKEEGAEIRAAAEQAGQSLQGYILQAVRTRMKADEEGAGEVKNIEVHSSNKYPDRYYISQDEENALKQLLRPHIETIPFEDRAELEKRLIALIRETLEEERENYNENSFRSFL</sequence>
<gene>
    <name evidence="1" type="ORF">DWZ46_02380</name>
</gene>
<dbReference type="Proteomes" id="UP000260991">
    <property type="component" value="Unassembled WGS sequence"/>
</dbReference>
<name>A0A3E2UAR7_9FIRM</name>
<dbReference type="AlphaFoldDB" id="A0A3E2UAR7"/>
<dbReference type="EMBL" id="QVER01000002">
    <property type="protein sequence ID" value="RGB93210.1"/>
    <property type="molecule type" value="Genomic_DNA"/>
</dbReference>
<evidence type="ECO:0008006" key="3">
    <source>
        <dbReference type="Google" id="ProtNLM"/>
    </source>
</evidence>